<accession>A0ABS7QPU5</accession>
<dbReference type="EMBL" id="JAINVZ010000005">
    <property type="protein sequence ID" value="MBY8885216.1"/>
    <property type="molecule type" value="Genomic_DNA"/>
</dbReference>
<dbReference type="Pfam" id="PF11308">
    <property type="entry name" value="Glyco_hydro_129"/>
    <property type="match status" value="1"/>
</dbReference>
<sequence>MNTTRSHRAVRSRRRRAAAALVGVGAVTLSGVLWSTASGSPVSSVRVHGGTVDVPVNGGTAQVRVDSLAVSARTSGTAGLTLSAPAAGSLGTPGPVSVRDGSAHWTYPASGLSVTAGAEQGRLKVDVRGTKDGSTLSWPVTGTDTAASQVQMPIGDGLGVPVADHWWNTASDGLAGHTYDMTADLSMPLWGYTLGHRGVSYLVPQPAGTKLGFTSVGKRLRATGVHTFSTRADTTDYTVTFALTSPSPVAPAQDYRSWLASHGGLVTLKQKIAANPNVARLLGAFHAYTWGTARTAQGVQQMRSLGFTRMWLGYDADGDPMTADAVAAAKKAGYLVGPYDSWANGQDPKTADASTSAWPSPVYPDYCVHQADGSVLAGFHDRGCYLSSQAFAQSESKDHFLAQRTRQMTANGADSYFLDVDAAGELYDDYSPAHPMNQRQDEANRLARMGTLSGKDKLVLGSESAGSWASPVIDFSHGSETPVADGLWPLEKDKATFGGYAPQGAPAVYFKPVTLSADLTKAMFDPAYRIPLYETALHDSQVNLDRWELSYTKFPALEKTRALLAVLYDTPLNLVLDGPTLTSQGKQLAALQRYFAPLHEAAATEPMTAFRRVTSDGSVQQSVFGNGTLRVTANFGSKPYGSLPAGCVDATLRTDHHTRRLCPGTL</sequence>
<keyword evidence="1" id="KW-0378">Hydrolase</keyword>
<keyword evidence="2" id="KW-1185">Reference proteome</keyword>
<reference evidence="1 2" key="1">
    <citation type="submission" date="2021-08" db="EMBL/GenBank/DDBJ databases">
        <title>Streptomyces sp. PTM05 isolated from lichen.</title>
        <authorList>
            <person name="Somphong A."/>
            <person name="Phongsopitanun W."/>
            <person name="Tanasupawat S."/>
        </authorList>
    </citation>
    <scope>NUCLEOTIDE SEQUENCE [LARGE SCALE GENOMIC DNA]</scope>
    <source>
        <strain evidence="1 2">Ptm05</strain>
    </source>
</reference>
<dbReference type="InterPro" id="IPR021459">
    <property type="entry name" value="GH101-related"/>
</dbReference>
<evidence type="ECO:0000313" key="2">
    <source>
        <dbReference type="Proteomes" id="UP001198565"/>
    </source>
</evidence>
<proteinExistence type="predicted"/>
<dbReference type="GO" id="GO:0016787">
    <property type="term" value="F:hydrolase activity"/>
    <property type="evidence" value="ECO:0007669"/>
    <property type="project" value="UniProtKB-KW"/>
</dbReference>
<protein>
    <submittedName>
        <fullName evidence="1">Glycoside hydrolase</fullName>
    </submittedName>
</protein>
<evidence type="ECO:0000313" key="1">
    <source>
        <dbReference type="EMBL" id="MBY8885216.1"/>
    </source>
</evidence>
<gene>
    <name evidence="1" type="ORF">K7472_10205</name>
</gene>
<name>A0ABS7QPU5_9ACTN</name>
<comment type="caution">
    <text evidence="1">The sequence shown here is derived from an EMBL/GenBank/DDBJ whole genome shotgun (WGS) entry which is preliminary data.</text>
</comment>
<organism evidence="1 2">
    <name type="scientific">Streptantibioticus parmotrematis</name>
    <dbReference type="NCBI Taxonomy" id="2873249"/>
    <lineage>
        <taxon>Bacteria</taxon>
        <taxon>Bacillati</taxon>
        <taxon>Actinomycetota</taxon>
        <taxon>Actinomycetes</taxon>
        <taxon>Kitasatosporales</taxon>
        <taxon>Streptomycetaceae</taxon>
        <taxon>Streptantibioticus</taxon>
    </lineage>
</organism>
<dbReference type="Proteomes" id="UP001198565">
    <property type="component" value="Unassembled WGS sequence"/>
</dbReference>